<organism evidence="9 10">
    <name type="scientific">Schleiferilactobacillus harbinensis</name>
    <dbReference type="NCBI Taxonomy" id="304207"/>
    <lineage>
        <taxon>Bacteria</taxon>
        <taxon>Bacillati</taxon>
        <taxon>Bacillota</taxon>
        <taxon>Bacilli</taxon>
        <taxon>Lactobacillales</taxon>
        <taxon>Lactobacillaceae</taxon>
        <taxon>Schleiferilactobacillus</taxon>
    </lineage>
</organism>
<dbReference type="EMBL" id="CP045143">
    <property type="protein sequence ID" value="QFR25103.1"/>
    <property type="molecule type" value="Genomic_DNA"/>
</dbReference>
<evidence type="ECO:0000313" key="10">
    <source>
        <dbReference type="Proteomes" id="UP000326779"/>
    </source>
</evidence>
<accession>A0A5P8M9C6</accession>
<dbReference type="AlphaFoldDB" id="A0A5P8M9C6"/>
<evidence type="ECO:0000256" key="7">
    <source>
        <dbReference type="SAM" id="Phobius"/>
    </source>
</evidence>
<feature type="transmembrane region" description="Helical" evidence="7">
    <location>
        <begin position="66"/>
        <end position="86"/>
    </location>
</feature>
<name>A0A5P8M9C6_9LACO</name>
<feature type="transmembrane region" description="Helical" evidence="7">
    <location>
        <begin position="365"/>
        <end position="385"/>
    </location>
</feature>
<feature type="transmembrane region" description="Helical" evidence="7">
    <location>
        <begin position="278"/>
        <end position="295"/>
    </location>
</feature>
<feature type="transmembrane region" description="Helical" evidence="7">
    <location>
        <begin position="92"/>
        <end position="116"/>
    </location>
</feature>
<evidence type="ECO:0000256" key="5">
    <source>
        <dbReference type="ARBA" id="ARBA00022989"/>
    </source>
</evidence>
<comment type="subcellular location">
    <subcellularLocation>
        <location evidence="1">Cell membrane</location>
        <topology evidence="1">Multi-pass membrane protein</topology>
    </subcellularLocation>
</comment>
<dbReference type="KEGG" id="lhb:D1010_17870"/>
<dbReference type="Proteomes" id="UP000326779">
    <property type="component" value="Chromosome"/>
</dbReference>
<feature type="transmembrane region" description="Helical" evidence="7">
    <location>
        <begin position="206"/>
        <end position="225"/>
    </location>
</feature>
<dbReference type="GO" id="GO:0022857">
    <property type="term" value="F:transmembrane transporter activity"/>
    <property type="evidence" value="ECO:0007669"/>
    <property type="project" value="InterPro"/>
</dbReference>
<dbReference type="SUPFAM" id="SSF103473">
    <property type="entry name" value="MFS general substrate transporter"/>
    <property type="match status" value="1"/>
</dbReference>
<evidence type="ECO:0000313" key="9">
    <source>
        <dbReference type="EMBL" id="QFR25103.1"/>
    </source>
</evidence>
<dbReference type="InterPro" id="IPR036259">
    <property type="entry name" value="MFS_trans_sf"/>
</dbReference>
<dbReference type="PANTHER" id="PTHR23514">
    <property type="entry name" value="BYPASS OF STOP CODON PROTEIN 6"/>
    <property type="match status" value="1"/>
</dbReference>
<keyword evidence="5 7" id="KW-1133">Transmembrane helix</keyword>
<evidence type="ECO:0000256" key="6">
    <source>
        <dbReference type="ARBA" id="ARBA00023136"/>
    </source>
</evidence>
<dbReference type="RefSeq" id="WP_152261728.1">
    <property type="nucleotide sequence ID" value="NZ_CP045143.1"/>
</dbReference>
<keyword evidence="4 7" id="KW-0812">Transmembrane</keyword>
<evidence type="ECO:0000256" key="2">
    <source>
        <dbReference type="ARBA" id="ARBA00008335"/>
    </source>
</evidence>
<dbReference type="PROSITE" id="PS50850">
    <property type="entry name" value="MFS"/>
    <property type="match status" value="1"/>
</dbReference>
<dbReference type="Pfam" id="PF07690">
    <property type="entry name" value="MFS_1"/>
    <property type="match status" value="1"/>
</dbReference>
<feature type="transmembrane region" description="Helical" evidence="7">
    <location>
        <begin position="245"/>
        <end position="266"/>
    </location>
</feature>
<dbReference type="PANTHER" id="PTHR23514:SF3">
    <property type="entry name" value="BYPASS OF STOP CODON PROTEIN 6"/>
    <property type="match status" value="1"/>
</dbReference>
<sequence>MYSLLLAIIYIAFISLGLPDSLIGAGWPVMHTALGVPIAAAGLITMLIAGGTIVSSILSDRLTHRFGAGLVTAVSVLTTAVALLGFSLAGQFWQLCLWAIPYGMGAGAVDAALNNYVALHYAARHMSWLHSFWGVGAAISPYIMSFALSSGQGWTGGYRIVGLLQVGLAAVLLVTLPLWRQGKEPASTAVAAPVQPATAPLHLTQIIRITGVPFVLTAFFVYSAVEQTAGIWASSYLVQSRGVAVDTAASFASFFYLGITGGRFLSGFIADRLGDRRLIRWGAILALAGIALIVLPLPTPLALAGLIIAGLGCAPIFPAIIHATPTNFGANRSQAIIGVQMAAAYLGTVFMPPLFGWLAGRVSMALFPLYLLFFAIVLLAVTERLNQVLDREKSRFE</sequence>
<dbReference type="InterPro" id="IPR051788">
    <property type="entry name" value="MFS_Transporter"/>
</dbReference>
<evidence type="ECO:0000256" key="4">
    <source>
        <dbReference type="ARBA" id="ARBA00022692"/>
    </source>
</evidence>
<keyword evidence="6 7" id="KW-0472">Membrane</keyword>
<evidence type="ECO:0000256" key="1">
    <source>
        <dbReference type="ARBA" id="ARBA00004651"/>
    </source>
</evidence>
<dbReference type="InterPro" id="IPR020846">
    <property type="entry name" value="MFS_dom"/>
</dbReference>
<feature type="transmembrane region" description="Helical" evidence="7">
    <location>
        <begin position="301"/>
        <end position="323"/>
    </location>
</feature>
<protein>
    <submittedName>
        <fullName evidence="9">MFS transporter</fullName>
    </submittedName>
</protein>
<proteinExistence type="inferred from homology"/>
<comment type="similarity">
    <text evidence="2">Belongs to the major facilitator superfamily.</text>
</comment>
<feature type="transmembrane region" description="Helical" evidence="7">
    <location>
        <begin position="128"/>
        <end position="148"/>
    </location>
</feature>
<dbReference type="Gene3D" id="1.20.1250.20">
    <property type="entry name" value="MFS general substrate transporter like domains"/>
    <property type="match status" value="2"/>
</dbReference>
<feature type="transmembrane region" description="Helical" evidence="7">
    <location>
        <begin position="34"/>
        <end position="54"/>
    </location>
</feature>
<feature type="transmembrane region" description="Helical" evidence="7">
    <location>
        <begin position="160"/>
        <end position="179"/>
    </location>
</feature>
<feature type="transmembrane region" description="Helical" evidence="7">
    <location>
        <begin position="335"/>
        <end position="359"/>
    </location>
</feature>
<dbReference type="InterPro" id="IPR011701">
    <property type="entry name" value="MFS"/>
</dbReference>
<evidence type="ECO:0000259" key="8">
    <source>
        <dbReference type="PROSITE" id="PS50850"/>
    </source>
</evidence>
<feature type="domain" description="Major facilitator superfamily (MFS) profile" evidence="8">
    <location>
        <begin position="5"/>
        <end position="392"/>
    </location>
</feature>
<reference evidence="9 10" key="1">
    <citation type="submission" date="2019-10" db="EMBL/GenBank/DDBJ databases">
        <title>The completed genome of Lactobacillus harbinensis M1.</title>
        <authorList>
            <person name="Zheng Y."/>
        </authorList>
    </citation>
    <scope>NUCLEOTIDE SEQUENCE [LARGE SCALE GENOMIC DNA]</scope>
    <source>
        <strain evidence="9 10">M1</strain>
    </source>
</reference>
<evidence type="ECO:0000256" key="3">
    <source>
        <dbReference type="ARBA" id="ARBA00022448"/>
    </source>
</evidence>
<dbReference type="GO" id="GO:0005886">
    <property type="term" value="C:plasma membrane"/>
    <property type="evidence" value="ECO:0007669"/>
    <property type="project" value="UniProtKB-SubCell"/>
</dbReference>
<keyword evidence="3" id="KW-0813">Transport</keyword>
<gene>
    <name evidence="9" type="ORF">D1010_17870</name>
</gene>